<dbReference type="SMART" id="SM00855">
    <property type="entry name" value="PGAM"/>
    <property type="match status" value="1"/>
</dbReference>
<feature type="binding site" evidence="3">
    <location>
        <position position="63"/>
    </location>
    <ligand>
        <name>substrate</name>
    </ligand>
</feature>
<dbReference type="Proteomes" id="UP000014540">
    <property type="component" value="Unassembled WGS sequence"/>
</dbReference>
<evidence type="ECO:0000256" key="1">
    <source>
        <dbReference type="ARBA" id="ARBA00022801"/>
    </source>
</evidence>
<comment type="caution">
    <text evidence="4">The sequence shown here is derived from an EMBL/GenBank/DDBJ whole genome shotgun (WGS) entry which is preliminary data.</text>
</comment>
<keyword evidence="1" id="KW-0378">Hydrolase</keyword>
<evidence type="ECO:0000313" key="5">
    <source>
        <dbReference type="Proteomes" id="UP000014540"/>
    </source>
</evidence>
<gene>
    <name evidence="4" type="ORF">LEP1GSC058_3740</name>
</gene>
<dbReference type="OrthoDB" id="9781415at2"/>
<dbReference type="InterPro" id="IPR013078">
    <property type="entry name" value="His_Pase_superF_clade-1"/>
</dbReference>
<reference evidence="4" key="1">
    <citation type="submission" date="2013-04" db="EMBL/GenBank/DDBJ databases">
        <authorList>
            <person name="Harkins D.M."/>
            <person name="Durkin A.S."/>
            <person name="Selengut J.D."/>
            <person name="Sanka R."/>
            <person name="DePew J."/>
            <person name="Purushe J."/>
            <person name="Ahmed A."/>
            <person name="van der Linden H."/>
            <person name="Goris M.G.A."/>
            <person name="Hartskeerl R.A."/>
            <person name="Vinetz J.M."/>
            <person name="Sutton G.G."/>
            <person name="Nelson W.C."/>
            <person name="Fouts D.E."/>
        </authorList>
    </citation>
    <scope>NUCLEOTIDE SEQUENCE [LARGE SCALE GENOMIC DNA]</scope>
    <source>
        <strain evidence="4">BUT 6</strain>
    </source>
</reference>
<dbReference type="EMBL" id="AKWZ02000010">
    <property type="protein sequence ID" value="EPG74436.1"/>
    <property type="molecule type" value="Genomic_DNA"/>
</dbReference>
<evidence type="ECO:0000256" key="2">
    <source>
        <dbReference type="PIRSR" id="PIRSR613078-1"/>
    </source>
</evidence>
<dbReference type="STRING" id="1193011.LEP1GSC058_3740"/>
<dbReference type="GO" id="GO:0004331">
    <property type="term" value="F:fructose-2,6-bisphosphate 2-phosphatase activity"/>
    <property type="evidence" value="ECO:0007669"/>
    <property type="project" value="TreeGrafter"/>
</dbReference>
<keyword evidence="5" id="KW-1185">Reference proteome</keyword>
<evidence type="ECO:0000256" key="3">
    <source>
        <dbReference type="PIRSR" id="PIRSR613078-2"/>
    </source>
</evidence>
<dbReference type="AlphaFoldDB" id="S3UVM0"/>
<feature type="active site" description="Tele-phosphohistidine intermediate" evidence="2">
    <location>
        <position position="14"/>
    </location>
</feature>
<protein>
    <submittedName>
        <fullName evidence="4">Histidine phosphatase superfamily (Branch 1)</fullName>
    </submittedName>
</protein>
<dbReference type="Pfam" id="PF00300">
    <property type="entry name" value="His_Phos_1"/>
    <property type="match status" value="1"/>
</dbReference>
<dbReference type="PANTHER" id="PTHR46517">
    <property type="entry name" value="FRUCTOSE-2,6-BISPHOSPHATASE TIGAR"/>
    <property type="match status" value="1"/>
</dbReference>
<evidence type="ECO:0000313" key="4">
    <source>
        <dbReference type="EMBL" id="EPG74436.1"/>
    </source>
</evidence>
<dbReference type="Gene3D" id="3.40.50.1240">
    <property type="entry name" value="Phosphoglycerate mutase-like"/>
    <property type="match status" value="1"/>
</dbReference>
<accession>S3UVM0</accession>
<dbReference type="PANTHER" id="PTHR46517:SF1">
    <property type="entry name" value="FRUCTOSE-2,6-BISPHOSPHATASE TIGAR"/>
    <property type="match status" value="1"/>
</dbReference>
<dbReference type="GO" id="GO:0045820">
    <property type="term" value="P:negative regulation of glycolytic process"/>
    <property type="evidence" value="ECO:0007669"/>
    <property type="project" value="TreeGrafter"/>
</dbReference>
<dbReference type="InterPro" id="IPR029033">
    <property type="entry name" value="His_PPase_superfam"/>
</dbReference>
<proteinExistence type="predicted"/>
<feature type="active site" description="Proton donor/acceptor" evidence="2">
    <location>
        <position position="87"/>
    </location>
</feature>
<dbReference type="GO" id="GO:0005829">
    <property type="term" value="C:cytosol"/>
    <property type="evidence" value="ECO:0007669"/>
    <property type="project" value="TreeGrafter"/>
</dbReference>
<dbReference type="SUPFAM" id="SSF53254">
    <property type="entry name" value="Phosphoglycerate mutase-like"/>
    <property type="match status" value="1"/>
</dbReference>
<organism evidence="4 5">
    <name type="scientific">Leptospira fainei serovar Hurstbridge str. BUT 6</name>
    <dbReference type="NCBI Taxonomy" id="1193011"/>
    <lineage>
        <taxon>Bacteria</taxon>
        <taxon>Pseudomonadati</taxon>
        <taxon>Spirochaetota</taxon>
        <taxon>Spirochaetia</taxon>
        <taxon>Leptospirales</taxon>
        <taxon>Leptospiraceae</taxon>
        <taxon>Leptospira</taxon>
    </lineage>
</organism>
<dbReference type="InterPro" id="IPR051695">
    <property type="entry name" value="Phosphoglycerate_Mutase"/>
</dbReference>
<name>S3UVM0_9LEPT</name>
<sequence>MNPKDSISLFVFRHAETDWNAEGRLQGQLNTSLSTKGRNQIKSIFDKLRYYEIDILYSSDLLRALQTASPLASELEIPLFFDSRLREVNLGAAQGMLISEIDDKFGKDTWSNWKSSESRWETLNFPDGERKKDVDRRIYSFLRDLFRTQNRNRIAICTHGYWIYRMFYLLESRSEENILNCEVHKILINKENFLKLES</sequence>
<feature type="binding site" evidence="3">
    <location>
        <begin position="13"/>
        <end position="20"/>
    </location>
    <ligand>
        <name>substrate</name>
    </ligand>
</feature>
<dbReference type="CDD" id="cd07067">
    <property type="entry name" value="HP_PGM_like"/>
    <property type="match status" value="1"/>
</dbReference>
<dbReference type="RefSeq" id="WP_016550888.1">
    <property type="nucleotide sequence ID" value="NZ_AKWZ02000010.1"/>
</dbReference>
<dbReference type="GO" id="GO:0043456">
    <property type="term" value="P:regulation of pentose-phosphate shunt"/>
    <property type="evidence" value="ECO:0007669"/>
    <property type="project" value="TreeGrafter"/>
</dbReference>